<accession>A0A810AEU6</accession>
<name>A0A810AEU6_9BRAD</name>
<organism evidence="2">
    <name type="scientific">Bradyrhizobium diazoefficiens</name>
    <dbReference type="NCBI Taxonomy" id="1355477"/>
    <lineage>
        <taxon>Bacteria</taxon>
        <taxon>Pseudomonadati</taxon>
        <taxon>Pseudomonadota</taxon>
        <taxon>Alphaproteobacteria</taxon>
        <taxon>Hyphomicrobiales</taxon>
        <taxon>Nitrobacteraceae</taxon>
        <taxon>Bradyrhizobium</taxon>
    </lineage>
</organism>
<reference evidence="1" key="1">
    <citation type="submission" date="2020-05" db="EMBL/GenBank/DDBJ databases">
        <title>Complete genome sequence of Bradyrhizobium diazoefficiens XF5 isolated from soybean nodule.</title>
        <authorList>
            <person name="Noda R."/>
            <person name="Kakizaki K."/>
            <person name="Minamisawa K."/>
        </authorList>
    </citation>
    <scope>NUCLEOTIDE SEQUENCE</scope>
    <source>
        <strain evidence="1">XF5</strain>
    </source>
</reference>
<reference evidence="2" key="2">
    <citation type="submission" date="2020-05" db="EMBL/GenBank/DDBJ databases">
        <title>Complete genome sequence of Bradyrhizobium diazoefficiens XF6 isolated from soybean nodule.</title>
        <authorList>
            <person name="Noda R."/>
            <person name="Kakizaki K."/>
            <person name="Minamisawa K."/>
        </authorList>
    </citation>
    <scope>NUCLEOTIDE SEQUENCE</scope>
    <source>
        <strain evidence="2">XF6</strain>
    </source>
</reference>
<evidence type="ECO:0000313" key="1">
    <source>
        <dbReference type="EMBL" id="BCE53648.1"/>
    </source>
</evidence>
<dbReference type="EMBL" id="AP023095">
    <property type="protein sequence ID" value="BCE53648.1"/>
    <property type="molecule type" value="Genomic_DNA"/>
</dbReference>
<dbReference type="EMBL" id="AP023096">
    <property type="protein sequence ID" value="BCE62367.1"/>
    <property type="molecule type" value="Genomic_DNA"/>
</dbReference>
<protein>
    <recommendedName>
        <fullName evidence="3">Lipoprotein</fullName>
    </recommendedName>
</protein>
<dbReference type="RefSeq" id="WP_028172754.1">
    <property type="nucleotide sequence ID" value="NZ_AP022638.1"/>
</dbReference>
<proteinExistence type="predicted"/>
<gene>
    <name evidence="1" type="ORF">XF5B_11600</name>
    <name evidence="2" type="ORF">XF6B_11660</name>
</gene>
<evidence type="ECO:0000313" key="2">
    <source>
        <dbReference type="EMBL" id="BCE62367.1"/>
    </source>
</evidence>
<dbReference type="PROSITE" id="PS51257">
    <property type="entry name" value="PROKAR_LIPOPROTEIN"/>
    <property type="match status" value="1"/>
</dbReference>
<sequence length="279" mass="29711">MPAIRLLALTVIMGALLGCGLRVPPIDDSGDRVEGQRFVQAILINITCELRAAVSDLHAAFPGGTFLDGFGIQSTLTLTYDEKGALAPGVTWTPPSPATAVFSLGAGLSVSSDATRTNKIDAYYLVSDLQKATCSDESRPNGAFLLQSDLKLSEWLFTAVSASMTNTVNFKTTTIAVKDSILQHQVKFVINTNATATPSWTLTRVTVNPSGNFLSLDRTRTNDLTITLGPAVPGVVEATRNGRRITVASRVPDRRAADLHLSAQIANGIETGVRNALNR</sequence>
<dbReference type="AlphaFoldDB" id="A0A810AEU6"/>
<evidence type="ECO:0008006" key="3">
    <source>
        <dbReference type="Google" id="ProtNLM"/>
    </source>
</evidence>